<dbReference type="EMBL" id="CP097635">
    <property type="protein sequence ID" value="URI07482.1"/>
    <property type="molecule type" value="Genomic_DNA"/>
</dbReference>
<feature type="DNA-binding region" description="H-T-H motif" evidence="5">
    <location>
        <begin position="47"/>
        <end position="66"/>
    </location>
</feature>
<evidence type="ECO:0000256" key="5">
    <source>
        <dbReference type="PROSITE-ProRule" id="PRU00335"/>
    </source>
</evidence>
<keyword evidence="1" id="KW-0678">Repressor</keyword>
<evidence type="ECO:0000256" key="4">
    <source>
        <dbReference type="ARBA" id="ARBA00023163"/>
    </source>
</evidence>
<dbReference type="PROSITE" id="PS50977">
    <property type="entry name" value="HTH_TETR_2"/>
    <property type="match status" value="1"/>
</dbReference>
<evidence type="ECO:0000313" key="8">
    <source>
        <dbReference type="Proteomes" id="UP001056201"/>
    </source>
</evidence>
<evidence type="ECO:0000256" key="3">
    <source>
        <dbReference type="ARBA" id="ARBA00023125"/>
    </source>
</evidence>
<dbReference type="InterPro" id="IPR009057">
    <property type="entry name" value="Homeodomain-like_sf"/>
</dbReference>
<dbReference type="Proteomes" id="UP001056201">
    <property type="component" value="Chromosome 1"/>
</dbReference>
<dbReference type="RefSeq" id="WP_250195717.1">
    <property type="nucleotide sequence ID" value="NZ_CP097635.1"/>
</dbReference>
<dbReference type="SUPFAM" id="SSF46689">
    <property type="entry name" value="Homeodomain-like"/>
    <property type="match status" value="1"/>
</dbReference>
<keyword evidence="8" id="KW-1185">Reference proteome</keyword>
<dbReference type="PRINTS" id="PR00455">
    <property type="entry name" value="HTHTETR"/>
</dbReference>
<dbReference type="Pfam" id="PF00440">
    <property type="entry name" value="TetR_N"/>
    <property type="match status" value="1"/>
</dbReference>
<name>A0ABY4S6G4_AQUTE</name>
<keyword evidence="2" id="KW-0805">Transcription regulation</keyword>
<keyword evidence="3 5" id="KW-0238">DNA-binding</keyword>
<evidence type="ECO:0000256" key="1">
    <source>
        <dbReference type="ARBA" id="ARBA00022491"/>
    </source>
</evidence>
<gene>
    <name evidence="7" type="ORF">MW290_02350</name>
</gene>
<proteinExistence type="predicted"/>
<dbReference type="Gene3D" id="1.10.10.60">
    <property type="entry name" value="Homeodomain-like"/>
    <property type="match status" value="1"/>
</dbReference>
<evidence type="ECO:0000313" key="7">
    <source>
        <dbReference type="EMBL" id="URI07482.1"/>
    </source>
</evidence>
<protein>
    <submittedName>
        <fullName evidence="7">TetR/AcrR family transcriptional regulator</fullName>
    </submittedName>
</protein>
<dbReference type="InterPro" id="IPR001647">
    <property type="entry name" value="HTH_TetR"/>
</dbReference>
<dbReference type="PANTHER" id="PTHR30055">
    <property type="entry name" value="HTH-TYPE TRANSCRIPTIONAL REGULATOR RUTR"/>
    <property type="match status" value="1"/>
</dbReference>
<keyword evidence="4" id="KW-0804">Transcription</keyword>
<organism evidence="7 8">
    <name type="scientific">Aquincola tertiaricarbonis</name>
    <dbReference type="NCBI Taxonomy" id="391953"/>
    <lineage>
        <taxon>Bacteria</taxon>
        <taxon>Pseudomonadati</taxon>
        <taxon>Pseudomonadota</taxon>
        <taxon>Betaproteobacteria</taxon>
        <taxon>Burkholderiales</taxon>
        <taxon>Sphaerotilaceae</taxon>
        <taxon>Aquincola</taxon>
    </lineage>
</organism>
<accession>A0ABY4S6G4</accession>
<dbReference type="InterPro" id="IPR023772">
    <property type="entry name" value="DNA-bd_HTH_TetR-type_CS"/>
</dbReference>
<dbReference type="PANTHER" id="PTHR30055:SF234">
    <property type="entry name" value="HTH-TYPE TRANSCRIPTIONAL REGULATOR BETI"/>
    <property type="match status" value="1"/>
</dbReference>
<evidence type="ECO:0000256" key="2">
    <source>
        <dbReference type="ARBA" id="ARBA00023015"/>
    </source>
</evidence>
<dbReference type="PROSITE" id="PS01081">
    <property type="entry name" value="HTH_TETR_1"/>
    <property type="match status" value="1"/>
</dbReference>
<dbReference type="Gene3D" id="1.10.357.10">
    <property type="entry name" value="Tetracycline Repressor, domain 2"/>
    <property type="match status" value="1"/>
</dbReference>
<evidence type="ECO:0000259" key="6">
    <source>
        <dbReference type="PROSITE" id="PS50977"/>
    </source>
</evidence>
<dbReference type="InterPro" id="IPR050109">
    <property type="entry name" value="HTH-type_TetR-like_transc_reg"/>
</dbReference>
<sequence>MGTRTENQNEAPPAKRSFRAQMHLAREDAIVQVVNRLLAERGYEAMTVDDVAAEVGIAKASLYRHFPSKEDLAAAAMVRMLQRALAFLDTLDDATAEGAPTTPLNKLKAATRWTLKAQLQGELPSLPSHNSSLRGALMQNEDYVNGLMGLSERLGAWIEAAQADGSLDAKLPPIAVLYTLYARGCDPVLGFLQGTGEFTDAQIVEMVMSTCFNGLAAR</sequence>
<feature type="domain" description="HTH tetR-type" evidence="6">
    <location>
        <begin position="24"/>
        <end position="84"/>
    </location>
</feature>
<reference evidence="7" key="1">
    <citation type="submission" date="2022-05" db="EMBL/GenBank/DDBJ databases">
        <title>An RpoN-dependent PEP-CTERM gene is involved in floc formation of an Aquincola tertiaricarbonis strain.</title>
        <authorList>
            <person name="Qiu D."/>
            <person name="Xia M."/>
        </authorList>
    </citation>
    <scope>NUCLEOTIDE SEQUENCE</scope>
    <source>
        <strain evidence="7">RN12</strain>
    </source>
</reference>